<keyword evidence="4" id="KW-0540">Nuclease</keyword>
<keyword evidence="2" id="KW-0472">Membrane</keyword>
<keyword evidence="4" id="KW-0378">Hydrolase</keyword>
<gene>
    <name evidence="4" type="ORF">ACFPC0_01150</name>
</gene>
<sequence length="450" mass="49353">MRGTAAGRAGTDTEPGGGHGTVRKRGARAGRARRLHTPRTLTTLAVLWTCFAVVQRILSGRWWVMLVPDLVPPLAFLLVPVLLIVWAGVAGLRRRGRGAAEGTGVRESGTAAGTAGDSAVSADGGRAAVRVAEPDTGRASGPSGHPVPRPARHRAVLLLVCCLALVSASVSWSRNGVRLTALTHHVSSTAGDLRIVSWNTTWWGQDVDTDRFWQTLRAQRADVYLLQEYLHGIDYRQENLRPVDDLARIHREFPGYHVVTRGELITLSRFPVIGSKLVGTGQSVADRPDAPWLEVYRAVKTLRVDIRVHGRSLSLYNVHIPVQIDPGPQLISPGVFGMLRDRQRTRTAQFRGLNAELREQRAKGAAALVAGDFNSSPAMGEMQELRSTMRDAADSGTDLYPHSWNELVTVLGLWRLDWAFSTGPVTVDSYRFDDMNRLSDHRAQVMEVSL</sequence>
<feature type="compositionally biased region" description="Low complexity" evidence="1">
    <location>
        <begin position="100"/>
        <end position="121"/>
    </location>
</feature>
<dbReference type="Pfam" id="PF03372">
    <property type="entry name" value="Exo_endo_phos"/>
    <property type="match status" value="1"/>
</dbReference>
<organism evidence="4 5">
    <name type="scientific">Streptomyces andamanensis</name>
    <dbReference type="NCBI Taxonomy" id="1565035"/>
    <lineage>
        <taxon>Bacteria</taxon>
        <taxon>Bacillati</taxon>
        <taxon>Actinomycetota</taxon>
        <taxon>Actinomycetes</taxon>
        <taxon>Kitasatosporales</taxon>
        <taxon>Streptomycetaceae</taxon>
        <taxon>Streptomyces</taxon>
    </lineage>
</organism>
<dbReference type="InterPro" id="IPR036691">
    <property type="entry name" value="Endo/exonu/phosph_ase_sf"/>
</dbReference>
<feature type="transmembrane region" description="Helical" evidence="2">
    <location>
        <begin position="41"/>
        <end position="58"/>
    </location>
</feature>
<evidence type="ECO:0000313" key="4">
    <source>
        <dbReference type="EMBL" id="MFC4326458.1"/>
    </source>
</evidence>
<feature type="transmembrane region" description="Helical" evidence="2">
    <location>
        <begin position="155"/>
        <end position="172"/>
    </location>
</feature>
<evidence type="ECO:0000313" key="5">
    <source>
        <dbReference type="Proteomes" id="UP001595824"/>
    </source>
</evidence>
<keyword evidence="2" id="KW-0812">Transmembrane</keyword>
<dbReference type="InterPro" id="IPR005135">
    <property type="entry name" value="Endo/exonuclease/phosphatase"/>
</dbReference>
<feature type="region of interest" description="Disordered" evidence="1">
    <location>
        <begin position="1"/>
        <end position="33"/>
    </location>
</feature>
<feature type="domain" description="Endonuclease/exonuclease/phosphatase" evidence="3">
    <location>
        <begin position="205"/>
        <end position="441"/>
    </location>
</feature>
<dbReference type="RefSeq" id="WP_381736530.1">
    <property type="nucleotide sequence ID" value="NZ_JBHSDP010000003.1"/>
</dbReference>
<feature type="region of interest" description="Disordered" evidence="1">
    <location>
        <begin position="97"/>
        <end position="121"/>
    </location>
</feature>
<protein>
    <submittedName>
        <fullName evidence="4">Endonuclease/exonuclease/phosphatase family protein</fullName>
    </submittedName>
</protein>
<comment type="caution">
    <text evidence="4">The sequence shown here is derived from an EMBL/GenBank/DDBJ whole genome shotgun (WGS) entry which is preliminary data.</text>
</comment>
<name>A0ABV8T5S9_9ACTN</name>
<dbReference type="Proteomes" id="UP001595824">
    <property type="component" value="Unassembled WGS sequence"/>
</dbReference>
<evidence type="ECO:0000256" key="2">
    <source>
        <dbReference type="SAM" id="Phobius"/>
    </source>
</evidence>
<proteinExistence type="predicted"/>
<dbReference type="SUPFAM" id="SSF56219">
    <property type="entry name" value="DNase I-like"/>
    <property type="match status" value="1"/>
</dbReference>
<dbReference type="Gene3D" id="3.60.10.10">
    <property type="entry name" value="Endonuclease/exonuclease/phosphatase"/>
    <property type="match status" value="1"/>
</dbReference>
<feature type="compositionally biased region" description="Basic residues" evidence="1">
    <location>
        <begin position="21"/>
        <end position="33"/>
    </location>
</feature>
<dbReference type="GO" id="GO:0004519">
    <property type="term" value="F:endonuclease activity"/>
    <property type="evidence" value="ECO:0007669"/>
    <property type="project" value="UniProtKB-KW"/>
</dbReference>
<evidence type="ECO:0000256" key="1">
    <source>
        <dbReference type="SAM" id="MobiDB-lite"/>
    </source>
</evidence>
<evidence type="ECO:0000259" key="3">
    <source>
        <dbReference type="Pfam" id="PF03372"/>
    </source>
</evidence>
<dbReference type="EMBL" id="JBHSDP010000003">
    <property type="protein sequence ID" value="MFC4326458.1"/>
    <property type="molecule type" value="Genomic_DNA"/>
</dbReference>
<accession>A0ABV8T5S9</accession>
<keyword evidence="2" id="KW-1133">Transmembrane helix</keyword>
<reference evidence="5" key="1">
    <citation type="journal article" date="2019" name="Int. J. Syst. Evol. Microbiol.">
        <title>The Global Catalogue of Microorganisms (GCM) 10K type strain sequencing project: providing services to taxonomists for standard genome sequencing and annotation.</title>
        <authorList>
            <consortium name="The Broad Institute Genomics Platform"/>
            <consortium name="The Broad Institute Genome Sequencing Center for Infectious Disease"/>
            <person name="Wu L."/>
            <person name="Ma J."/>
        </authorList>
    </citation>
    <scope>NUCLEOTIDE SEQUENCE [LARGE SCALE GENOMIC DNA]</scope>
    <source>
        <strain evidence="5">PCU 347</strain>
    </source>
</reference>
<keyword evidence="5" id="KW-1185">Reference proteome</keyword>
<feature type="transmembrane region" description="Helical" evidence="2">
    <location>
        <begin position="70"/>
        <end position="92"/>
    </location>
</feature>
<keyword evidence="4" id="KW-0255">Endonuclease</keyword>